<dbReference type="EMBL" id="CP025001">
    <property type="protein sequence ID" value="AUJ78119.1"/>
    <property type="molecule type" value="Genomic_DNA"/>
</dbReference>
<dbReference type="AlphaFoldDB" id="A0AAI8N133"/>
<dbReference type="KEGG" id="bsia:CWD84_15435"/>
<sequence>MFKSKSISSFIFLSELDKLEDLYIEQEEHNEKSLLSWEVFLESNTEGFTDEEIYEFVEWYSADYLKYSNDYPQVIRKTIFLQTYFSFEGYLNNLCSDYKKKLDTDLDYKDMRGQGIERAKLYLTKVCNVTIPFLTDEWKLIKSYNMLRNALVHNNSIIDKSNLKTIPKGVALNSYSEEKISTNYYLELEKEFLDDAFLTYRAFSIIIEQQ</sequence>
<evidence type="ECO:0000313" key="1">
    <source>
        <dbReference type="EMBL" id="AUJ78119.1"/>
    </source>
</evidence>
<dbReference type="RefSeq" id="WP_060963059.1">
    <property type="nucleotide sequence ID" value="NZ_CP025001.1"/>
</dbReference>
<protein>
    <submittedName>
        <fullName evidence="1">Uncharacterized protein</fullName>
    </submittedName>
</protein>
<name>A0AAI8N133_9BACI</name>
<proteinExistence type="predicted"/>
<evidence type="ECO:0000313" key="2">
    <source>
        <dbReference type="Proteomes" id="UP000234366"/>
    </source>
</evidence>
<keyword evidence="2" id="KW-1185">Reference proteome</keyword>
<organism evidence="1 2">
    <name type="scientific">Bacillus siamensis</name>
    <dbReference type="NCBI Taxonomy" id="659243"/>
    <lineage>
        <taxon>Bacteria</taxon>
        <taxon>Bacillati</taxon>
        <taxon>Bacillota</taxon>
        <taxon>Bacilli</taxon>
        <taxon>Bacillales</taxon>
        <taxon>Bacillaceae</taxon>
        <taxon>Bacillus</taxon>
        <taxon>Bacillus amyloliquefaciens group</taxon>
    </lineage>
</organism>
<dbReference type="Proteomes" id="UP000234366">
    <property type="component" value="Chromosome"/>
</dbReference>
<gene>
    <name evidence="1" type="ORF">CWD84_15435</name>
</gene>
<reference evidence="1 2" key="1">
    <citation type="submission" date="2017-11" db="EMBL/GenBank/DDBJ databases">
        <title>Genome sequence and genome mining of multiple bioactive secondary metabolites from a deep sea-derived Bacillus siamensis SCSIO 05746.</title>
        <authorList>
            <person name="Pan H.-Q."/>
            <person name="Ju J.-H."/>
        </authorList>
    </citation>
    <scope>NUCLEOTIDE SEQUENCE [LARGE SCALE GENOMIC DNA]</scope>
    <source>
        <strain evidence="1 2">SCSIO 05746</strain>
    </source>
</reference>
<accession>A0AAI8N133</accession>